<dbReference type="PROSITE" id="PS50987">
    <property type="entry name" value="HTH_ARSR_2"/>
    <property type="match status" value="1"/>
</dbReference>
<evidence type="ECO:0000256" key="1">
    <source>
        <dbReference type="ARBA" id="ARBA00023015"/>
    </source>
</evidence>
<protein>
    <submittedName>
        <fullName evidence="5">ArsR family transcriptional regulator</fullName>
    </submittedName>
</protein>
<dbReference type="CDD" id="cd00090">
    <property type="entry name" value="HTH_ARSR"/>
    <property type="match status" value="1"/>
</dbReference>
<dbReference type="SMART" id="SM00418">
    <property type="entry name" value="HTH_ARSR"/>
    <property type="match status" value="1"/>
</dbReference>
<dbReference type="AlphaFoldDB" id="A0A081P7P9"/>
<keyword evidence="3" id="KW-0804">Transcription</keyword>
<keyword evidence="2" id="KW-0238">DNA-binding</keyword>
<dbReference type="InterPro" id="IPR036390">
    <property type="entry name" value="WH_DNA-bd_sf"/>
</dbReference>
<dbReference type="PANTHER" id="PTHR33154">
    <property type="entry name" value="TRANSCRIPTIONAL REGULATOR, ARSR FAMILY"/>
    <property type="match status" value="1"/>
</dbReference>
<dbReference type="GO" id="GO:0003700">
    <property type="term" value="F:DNA-binding transcription factor activity"/>
    <property type="evidence" value="ECO:0007669"/>
    <property type="project" value="InterPro"/>
</dbReference>
<proteinExistence type="predicted"/>
<dbReference type="RefSeq" id="WP_036679728.1">
    <property type="nucleotide sequence ID" value="NZ_JNVM01000006.1"/>
</dbReference>
<comment type="caution">
    <text evidence="5">The sequence shown here is derived from an EMBL/GenBank/DDBJ whole genome shotgun (WGS) entry which is preliminary data.</text>
</comment>
<dbReference type="Proteomes" id="UP000028123">
    <property type="component" value="Unassembled WGS sequence"/>
</dbReference>
<evidence type="ECO:0000256" key="3">
    <source>
        <dbReference type="ARBA" id="ARBA00023163"/>
    </source>
</evidence>
<dbReference type="Pfam" id="PF01022">
    <property type="entry name" value="HTH_5"/>
    <property type="match status" value="1"/>
</dbReference>
<dbReference type="OrthoDB" id="9790747at2"/>
<evidence type="ECO:0000313" key="6">
    <source>
        <dbReference type="Proteomes" id="UP000028123"/>
    </source>
</evidence>
<dbReference type="InterPro" id="IPR036388">
    <property type="entry name" value="WH-like_DNA-bd_sf"/>
</dbReference>
<dbReference type="Gene3D" id="1.10.10.10">
    <property type="entry name" value="Winged helix-like DNA-binding domain superfamily/Winged helix DNA-binding domain"/>
    <property type="match status" value="1"/>
</dbReference>
<dbReference type="SUPFAM" id="SSF46785">
    <property type="entry name" value="Winged helix' DNA-binding domain"/>
    <property type="match status" value="1"/>
</dbReference>
<accession>A0A081P7P9</accession>
<organism evidence="5 6">
    <name type="scientific">Paenibacillus tyrfis</name>
    <dbReference type="NCBI Taxonomy" id="1501230"/>
    <lineage>
        <taxon>Bacteria</taxon>
        <taxon>Bacillati</taxon>
        <taxon>Bacillota</taxon>
        <taxon>Bacilli</taxon>
        <taxon>Bacillales</taxon>
        <taxon>Paenibacillaceae</taxon>
        <taxon>Paenibacillus</taxon>
    </lineage>
</organism>
<dbReference type="InterPro" id="IPR011991">
    <property type="entry name" value="ArsR-like_HTH"/>
</dbReference>
<evidence type="ECO:0000259" key="4">
    <source>
        <dbReference type="PROSITE" id="PS50987"/>
    </source>
</evidence>
<dbReference type="eggNOG" id="COG0640">
    <property type="taxonomic scope" value="Bacteria"/>
</dbReference>
<keyword evidence="6" id="KW-1185">Reference proteome</keyword>
<dbReference type="EMBL" id="JNVM01000006">
    <property type="protein sequence ID" value="KEQ26722.1"/>
    <property type="molecule type" value="Genomic_DNA"/>
</dbReference>
<reference evidence="5" key="1">
    <citation type="submission" date="2014-06" db="EMBL/GenBank/DDBJ databases">
        <title>Draft genome sequence of Paenibacillus sp. MSt1.</title>
        <authorList>
            <person name="Aw Y.K."/>
            <person name="Ong K.S."/>
            <person name="Gan H.M."/>
            <person name="Lee S.M."/>
        </authorList>
    </citation>
    <scope>NUCLEOTIDE SEQUENCE [LARGE SCALE GENOMIC DNA]</scope>
    <source>
        <strain evidence="5">MSt1</strain>
    </source>
</reference>
<dbReference type="GO" id="GO:0003677">
    <property type="term" value="F:DNA binding"/>
    <property type="evidence" value="ECO:0007669"/>
    <property type="project" value="UniProtKB-KW"/>
</dbReference>
<dbReference type="PANTHER" id="PTHR33154:SF33">
    <property type="entry name" value="TRANSCRIPTIONAL REPRESSOR SDPR"/>
    <property type="match status" value="1"/>
</dbReference>
<name>A0A081P7P9_9BACL</name>
<gene>
    <name evidence="5" type="ORF">ET33_33370</name>
</gene>
<keyword evidence="1" id="KW-0805">Transcription regulation</keyword>
<feature type="domain" description="HTH arsR-type" evidence="4">
    <location>
        <begin position="1"/>
        <end position="103"/>
    </location>
</feature>
<sequence>MDTTMIFKALSNEARRQILEWLKHPEQHFGPQIYLPKDADFKGGICVGSIQAKTELTQSVVSSYLSMMQKAGLLESRRYGQWTYYRRNEQLLREFTEYMRNEL</sequence>
<evidence type="ECO:0000313" key="5">
    <source>
        <dbReference type="EMBL" id="KEQ26722.1"/>
    </source>
</evidence>
<evidence type="ECO:0000256" key="2">
    <source>
        <dbReference type="ARBA" id="ARBA00023125"/>
    </source>
</evidence>
<dbReference type="InterPro" id="IPR001845">
    <property type="entry name" value="HTH_ArsR_DNA-bd_dom"/>
</dbReference>
<dbReference type="InterPro" id="IPR051081">
    <property type="entry name" value="HTH_MetalResp_TranReg"/>
</dbReference>